<dbReference type="AlphaFoldDB" id="A0A6A6UBD9"/>
<feature type="signal peptide" evidence="1">
    <location>
        <begin position="1"/>
        <end position="18"/>
    </location>
</feature>
<dbReference type="Proteomes" id="UP000799302">
    <property type="component" value="Unassembled WGS sequence"/>
</dbReference>
<keyword evidence="1" id="KW-0732">Signal</keyword>
<keyword evidence="3" id="KW-1185">Reference proteome</keyword>
<accession>A0A6A6UBD9</accession>
<gene>
    <name evidence="2" type="ORF">BT63DRAFT_440194</name>
</gene>
<sequence>MVSTIYLLTATFAMLAAATPVAENHQLVARQARTGWCADAHTRGINAGVTKKCCEQVKGNRAGDQCTAQNTHTQAAFTGCCFQNGKLDTRGIIVGKHSSECIIFAPEPG</sequence>
<name>A0A6A6UBD9_9PEZI</name>
<evidence type="ECO:0000256" key="1">
    <source>
        <dbReference type="SAM" id="SignalP"/>
    </source>
</evidence>
<reference evidence="2" key="1">
    <citation type="journal article" date="2020" name="Stud. Mycol.">
        <title>101 Dothideomycetes genomes: a test case for predicting lifestyles and emergence of pathogens.</title>
        <authorList>
            <person name="Haridas S."/>
            <person name="Albert R."/>
            <person name="Binder M."/>
            <person name="Bloem J."/>
            <person name="Labutti K."/>
            <person name="Salamov A."/>
            <person name="Andreopoulos B."/>
            <person name="Baker S."/>
            <person name="Barry K."/>
            <person name="Bills G."/>
            <person name="Bluhm B."/>
            <person name="Cannon C."/>
            <person name="Castanera R."/>
            <person name="Culley D."/>
            <person name="Daum C."/>
            <person name="Ezra D."/>
            <person name="Gonzalez J."/>
            <person name="Henrissat B."/>
            <person name="Kuo A."/>
            <person name="Liang C."/>
            <person name="Lipzen A."/>
            <person name="Lutzoni F."/>
            <person name="Magnuson J."/>
            <person name="Mondo S."/>
            <person name="Nolan M."/>
            <person name="Ohm R."/>
            <person name="Pangilinan J."/>
            <person name="Park H.-J."/>
            <person name="Ramirez L."/>
            <person name="Alfaro M."/>
            <person name="Sun H."/>
            <person name="Tritt A."/>
            <person name="Yoshinaga Y."/>
            <person name="Zwiers L.-H."/>
            <person name="Turgeon B."/>
            <person name="Goodwin S."/>
            <person name="Spatafora J."/>
            <person name="Crous P."/>
            <person name="Grigoriev I."/>
        </authorList>
    </citation>
    <scope>NUCLEOTIDE SEQUENCE</scope>
    <source>
        <strain evidence="2">CBS 115976</strain>
    </source>
</reference>
<organism evidence="2 3">
    <name type="scientific">Microthyrium microscopicum</name>
    <dbReference type="NCBI Taxonomy" id="703497"/>
    <lineage>
        <taxon>Eukaryota</taxon>
        <taxon>Fungi</taxon>
        <taxon>Dikarya</taxon>
        <taxon>Ascomycota</taxon>
        <taxon>Pezizomycotina</taxon>
        <taxon>Dothideomycetes</taxon>
        <taxon>Dothideomycetes incertae sedis</taxon>
        <taxon>Microthyriales</taxon>
        <taxon>Microthyriaceae</taxon>
        <taxon>Microthyrium</taxon>
    </lineage>
</organism>
<dbReference type="EMBL" id="MU004235">
    <property type="protein sequence ID" value="KAF2669565.1"/>
    <property type="molecule type" value="Genomic_DNA"/>
</dbReference>
<evidence type="ECO:0000313" key="2">
    <source>
        <dbReference type="EMBL" id="KAF2669565.1"/>
    </source>
</evidence>
<feature type="chain" id="PRO_5025335487" evidence="1">
    <location>
        <begin position="19"/>
        <end position="109"/>
    </location>
</feature>
<proteinExistence type="predicted"/>
<evidence type="ECO:0000313" key="3">
    <source>
        <dbReference type="Proteomes" id="UP000799302"/>
    </source>
</evidence>
<protein>
    <submittedName>
        <fullName evidence="2">Uncharacterized protein</fullName>
    </submittedName>
</protein>